<dbReference type="PANTHER" id="PTHR34404">
    <property type="entry name" value="REGULATORY PROTEIN, FMDB FAMILY"/>
    <property type="match status" value="1"/>
</dbReference>
<organism evidence="2">
    <name type="scientific">marine metagenome</name>
    <dbReference type="NCBI Taxonomy" id="408172"/>
    <lineage>
        <taxon>unclassified sequences</taxon>
        <taxon>metagenomes</taxon>
        <taxon>ecological metagenomes</taxon>
    </lineage>
</organism>
<accession>A0A382F179</accession>
<protein>
    <recommendedName>
        <fullName evidence="1">Putative regulatory protein FmdB zinc ribbon domain-containing protein</fullName>
    </recommendedName>
</protein>
<evidence type="ECO:0000259" key="1">
    <source>
        <dbReference type="SMART" id="SM00834"/>
    </source>
</evidence>
<evidence type="ECO:0000313" key="2">
    <source>
        <dbReference type="EMBL" id="SVB56392.1"/>
    </source>
</evidence>
<reference evidence="2" key="1">
    <citation type="submission" date="2018-05" db="EMBL/GenBank/DDBJ databases">
        <authorList>
            <person name="Lanie J.A."/>
            <person name="Ng W.-L."/>
            <person name="Kazmierczak K.M."/>
            <person name="Andrzejewski T.M."/>
            <person name="Davidsen T.M."/>
            <person name="Wayne K.J."/>
            <person name="Tettelin H."/>
            <person name="Glass J.I."/>
            <person name="Rusch D."/>
            <person name="Podicherti R."/>
            <person name="Tsui H.-C.T."/>
            <person name="Winkler M.E."/>
        </authorList>
    </citation>
    <scope>NUCLEOTIDE SEQUENCE</scope>
</reference>
<dbReference type="Pfam" id="PF09723">
    <property type="entry name" value="Zn_ribbon_8"/>
    <property type="match status" value="1"/>
</dbReference>
<sequence length="65" mass="7309">MPTYDYVCEECGDRFEHFQTMSSPVLTQKPGCEKENCLVKRMVSGGSGLIFKGSGFYLTDYKNKG</sequence>
<dbReference type="NCBIfam" id="TIGR02605">
    <property type="entry name" value="CxxC_CxxC_SSSS"/>
    <property type="match status" value="1"/>
</dbReference>
<gene>
    <name evidence="2" type="ORF">METZ01_LOCUS209246</name>
</gene>
<proteinExistence type="predicted"/>
<dbReference type="PANTHER" id="PTHR34404:SF2">
    <property type="entry name" value="CONSERVED SERINE RICH PROTEIN"/>
    <property type="match status" value="1"/>
</dbReference>
<feature type="non-terminal residue" evidence="2">
    <location>
        <position position="65"/>
    </location>
</feature>
<feature type="domain" description="Putative regulatory protein FmdB zinc ribbon" evidence="1">
    <location>
        <begin position="1"/>
        <end position="44"/>
    </location>
</feature>
<dbReference type="SMART" id="SM00834">
    <property type="entry name" value="CxxC_CXXC_SSSS"/>
    <property type="match status" value="1"/>
</dbReference>
<dbReference type="EMBL" id="UINC01047293">
    <property type="protein sequence ID" value="SVB56392.1"/>
    <property type="molecule type" value="Genomic_DNA"/>
</dbReference>
<name>A0A382F179_9ZZZZ</name>
<dbReference type="AlphaFoldDB" id="A0A382F179"/>
<dbReference type="InterPro" id="IPR013429">
    <property type="entry name" value="Regulatory_FmdB_Zinc_ribbon"/>
</dbReference>